<name>A0A0A9VW19_LYGHE</name>
<dbReference type="EMBL" id="GBHO01045191">
    <property type="protein sequence ID" value="JAF98412.1"/>
    <property type="molecule type" value="Transcribed_RNA"/>
</dbReference>
<reference evidence="1" key="2">
    <citation type="submission" date="2014-07" db="EMBL/GenBank/DDBJ databases">
        <authorList>
            <person name="Hull J."/>
        </authorList>
    </citation>
    <scope>NUCLEOTIDE SEQUENCE</scope>
</reference>
<accession>A0A0A9VW19</accession>
<sequence length="111" mass="11740">EKFVPPAPVAVLTPPPPKLVAIFEFPPIPGAVLKLFKVNGDDNPKLFVLPNALVPVVFVADRKLVPVVGWGVPNAVAFCCGAPNPVPTWVFAVVNPPPPNPKLDGFVAFVD</sequence>
<dbReference type="AlphaFoldDB" id="A0A0A9VW19"/>
<evidence type="ECO:0000313" key="1">
    <source>
        <dbReference type="EMBL" id="JAF98412.1"/>
    </source>
</evidence>
<gene>
    <name evidence="1" type="ORF">CM83_102367</name>
</gene>
<proteinExistence type="predicted"/>
<reference evidence="1" key="1">
    <citation type="journal article" date="2014" name="PLoS ONE">
        <title>Transcriptome-Based Identification of ABC Transporters in the Western Tarnished Plant Bug Lygus hesperus.</title>
        <authorList>
            <person name="Hull J.J."/>
            <person name="Chaney K."/>
            <person name="Geib S.M."/>
            <person name="Fabrick J.A."/>
            <person name="Brent C.S."/>
            <person name="Walsh D."/>
            <person name="Lavine L.C."/>
        </authorList>
    </citation>
    <scope>NUCLEOTIDE SEQUENCE</scope>
</reference>
<feature type="non-terminal residue" evidence="1">
    <location>
        <position position="1"/>
    </location>
</feature>
<organism evidence="1">
    <name type="scientific">Lygus hesperus</name>
    <name type="common">Western plant bug</name>
    <dbReference type="NCBI Taxonomy" id="30085"/>
    <lineage>
        <taxon>Eukaryota</taxon>
        <taxon>Metazoa</taxon>
        <taxon>Ecdysozoa</taxon>
        <taxon>Arthropoda</taxon>
        <taxon>Hexapoda</taxon>
        <taxon>Insecta</taxon>
        <taxon>Pterygota</taxon>
        <taxon>Neoptera</taxon>
        <taxon>Paraneoptera</taxon>
        <taxon>Hemiptera</taxon>
        <taxon>Heteroptera</taxon>
        <taxon>Panheteroptera</taxon>
        <taxon>Cimicomorpha</taxon>
        <taxon>Miridae</taxon>
        <taxon>Mirini</taxon>
        <taxon>Lygus</taxon>
    </lineage>
</organism>
<protein>
    <submittedName>
        <fullName evidence="1">Uncharacterized protein</fullName>
    </submittedName>
</protein>